<feature type="compositionally biased region" description="Basic and acidic residues" evidence="1">
    <location>
        <begin position="1"/>
        <end position="13"/>
    </location>
</feature>
<evidence type="ECO:0000313" key="3">
    <source>
        <dbReference type="Proteomes" id="UP000326924"/>
    </source>
</evidence>
<evidence type="ECO:0000256" key="1">
    <source>
        <dbReference type="SAM" id="MobiDB-lite"/>
    </source>
</evidence>
<accession>A0A5J5EML0</accession>
<dbReference type="InParanoid" id="A0A5J5EML0"/>
<dbReference type="EMBL" id="VXIS01000218">
    <property type="protein sequence ID" value="KAA8896267.1"/>
    <property type="molecule type" value="Genomic_DNA"/>
</dbReference>
<dbReference type="OrthoDB" id="2156052at2759"/>
<name>A0A5J5EML0_9PEZI</name>
<organism evidence="2 3">
    <name type="scientific">Sphaerosporella brunnea</name>
    <dbReference type="NCBI Taxonomy" id="1250544"/>
    <lineage>
        <taxon>Eukaryota</taxon>
        <taxon>Fungi</taxon>
        <taxon>Dikarya</taxon>
        <taxon>Ascomycota</taxon>
        <taxon>Pezizomycotina</taxon>
        <taxon>Pezizomycetes</taxon>
        <taxon>Pezizales</taxon>
        <taxon>Pyronemataceae</taxon>
        <taxon>Sphaerosporella</taxon>
    </lineage>
</organism>
<proteinExistence type="predicted"/>
<protein>
    <submittedName>
        <fullName evidence="2">Uncharacterized protein</fullName>
    </submittedName>
</protein>
<reference evidence="2 3" key="1">
    <citation type="submission" date="2019-09" db="EMBL/GenBank/DDBJ databases">
        <title>Draft genome of the ectomycorrhizal ascomycete Sphaerosporella brunnea.</title>
        <authorList>
            <consortium name="DOE Joint Genome Institute"/>
            <person name="Benucci G.M."/>
            <person name="Marozzi G."/>
            <person name="Antonielli L."/>
            <person name="Sanchez S."/>
            <person name="Marco P."/>
            <person name="Wang X."/>
            <person name="Falini L.B."/>
            <person name="Barry K."/>
            <person name="Haridas S."/>
            <person name="Lipzen A."/>
            <person name="Labutti K."/>
            <person name="Grigoriev I.V."/>
            <person name="Murat C."/>
            <person name="Martin F."/>
            <person name="Albertini E."/>
            <person name="Donnini D."/>
            <person name="Bonito G."/>
        </authorList>
    </citation>
    <scope>NUCLEOTIDE SEQUENCE [LARGE SCALE GENOMIC DNA]</scope>
    <source>
        <strain evidence="2 3">Sb_GMNB300</strain>
    </source>
</reference>
<feature type="region of interest" description="Disordered" evidence="1">
    <location>
        <begin position="1"/>
        <end position="20"/>
    </location>
</feature>
<dbReference type="Proteomes" id="UP000326924">
    <property type="component" value="Unassembled WGS sequence"/>
</dbReference>
<evidence type="ECO:0000313" key="2">
    <source>
        <dbReference type="EMBL" id="KAA8896267.1"/>
    </source>
</evidence>
<dbReference type="AlphaFoldDB" id="A0A5J5EML0"/>
<comment type="caution">
    <text evidence="2">The sequence shown here is derived from an EMBL/GenBank/DDBJ whole genome shotgun (WGS) entry which is preliminary data.</text>
</comment>
<sequence length="155" mass="17247">MARISEQWRRDTVRSGPQDSSTCDILVGVGEVNTPWTTEYLYKYVFASVPFMDLLDARARLAKSLGQLASYMDDSKVRDGFYTNYNVTVCVKHAGLPRFLVSTPVADTTVFGFGAPDGGPSLRMCFVVLGVWTQSDSDRRFPMRVGPIMHGHSEP</sequence>
<gene>
    <name evidence="2" type="ORF">FN846DRAFT_893415</name>
</gene>
<keyword evidence="3" id="KW-1185">Reference proteome</keyword>